<organism evidence="4 5">
    <name type="scientific">Granulicella rosea</name>
    <dbReference type="NCBI Taxonomy" id="474952"/>
    <lineage>
        <taxon>Bacteria</taxon>
        <taxon>Pseudomonadati</taxon>
        <taxon>Acidobacteriota</taxon>
        <taxon>Terriglobia</taxon>
        <taxon>Terriglobales</taxon>
        <taxon>Acidobacteriaceae</taxon>
        <taxon>Granulicella</taxon>
    </lineage>
</organism>
<dbReference type="OrthoDB" id="1489951at2"/>
<evidence type="ECO:0000313" key="4">
    <source>
        <dbReference type="EMBL" id="SNT10940.1"/>
    </source>
</evidence>
<proteinExistence type="predicted"/>
<dbReference type="SUPFAM" id="SSF53800">
    <property type="entry name" value="Chelatase"/>
    <property type="match status" value="1"/>
</dbReference>
<name>A0A239JYS2_9BACT</name>
<feature type="chain" id="PRO_5013258079" evidence="3">
    <location>
        <begin position="21"/>
        <end position="325"/>
    </location>
</feature>
<gene>
    <name evidence="4" type="ORF">SAMN05421770_104206</name>
</gene>
<dbReference type="EMBL" id="FZOU01000004">
    <property type="protein sequence ID" value="SNT10940.1"/>
    <property type="molecule type" value="Genomic_DNA"/>
</dbReference>
<evidence type="ECO:0000256" key="3">
    <source>
        <dbReference type="SAM" id="SignalP"/>
    </source>
</evidence>
<dbReference type="Proteomes" id="UP000198356">
    <property type="component" value="Unassembled WGS sequence"/>
</dbReference>
<evidence type="ECO:0000256" key="1">
    <source>
        <dbReference type="ARBA" id="ARBA00022723"/>
    </source>
</evidence>
<reference evidence="4 5" key="1">
    <citation type="submission" date="2017-06" db="EMBL/GenBank/DDBJ databases">
        <authorList>
            <person name="Kim H.J."/>
            <person name="Triplett B.A."/>
        </authorList>
    </citation>
    <scope>NUCLEOTIDE SEQUENCE [LARGE SCALE GENOMIC DNA]</scope>
    <source>
        <strain evidence="4 5">DSM 18704</strain>
    </source>
</reference>
<feature type="signal peptide" evidence="3">
    <location>
        <begin position="1"/>
        <end position="20"/>
    </location>
</feature>
<dbReference type="GO" id="GO:0016829">
    <property type="term" value="F:lyase activity"/>
    <property type="evidence" value="ECO:0007669"/>
    <property type="project" value="UniProtKB-KW"/>
</dbReference>
<dbReference type="AlphaFoldDB" id="A0A239JYS2"/>
<dbReference type="InterPro" id="IPR002762">
    <property type="entry name" value="CbiX-like"/>
</dbReference>
<keyword evidence="5" id="KW-1185">Reference proteome</keyword>
<dbReference type="Gene3D" id="3.40.50.1400">
    <property type="match status" value="2"/>
</dbReference>
<keyword evidence="1" id="KW-0479">Metal-binding</keyword>
<evidence type="ECO:0000256" key="2">
    <source>
        <dbReference type="ARBA" id="ARBA00023239"/>
    </source>
</evidence>
<dbReference type="InterPro" id="IPR050963">
    <property type="entry name" value="Sirohydro_Cobaltochel/CbiX"/>
</dbReference>
<sequence>MKKFLLYTAVCLFTLGVARAQSPAATHVDHPQSHVGVLLLAHGGSAQEWNEEVRHVADQVDLKLPTEVAFGMATRSSMQAAINRLVARKVTEIVAVPLFVSSHSSVIDSIAYLLGSRSQEPEDLKMFASMDHGGGMMVMNHGAMEKDSAMTLEATKPISASVPIRIASALDRHRIVAAILRDRAASISHDPAHEVVVLVAHGPVPDDENKLWLADMSALANEMGQQSHYAGFECVTLRDDAEEPVRNAATEQLRQKVEQISKTGNTPLVVPLLLSYGGIEGGLRKRLDGLNYRMPSQALLPDKRIVDWVIEAAQIPEIQSARTPQ</sequence>
<dbReference type="Pfam" id="PF01903">
    <property type="entry name" value="CbiX"/>
    <property type="match status" value="1"/>
</dbReference>
<keyword evidence="3" id="KW-0732">Signal</keyword>
<dbReference type="RefSeq" id="WP_089408865.1">
    <property type="nucleotide sequence ID" value="NZ_FZOU01000004.1"/>
</dbReference>
<dbReference type="PANTHER" id="PTHR33542">
    <property type="entry name" value="SIROHYDROCHLORIN FERROCHELATASE, CHLOROPLASTIC"/>
    <property type="match status" value="1"/>
</dbReference>
<dbReference type="GO" id="GO:0046872">
    <property type="term" value="F:metal ion binding"/>
    <property type="evidence" value="ECO:0007669"/>
    <property type="project" value="UniProtKB-KW"/>
</dbReference>
<evidence type="ECO:0000313" key="5">
    <source>
        <dbReference type="Proteomes" id="UP000198356"/>
    </source>
</evidence>
<protein>
    <submittedName>
        <fullName evidence="4">CbiX protein</fullName>
    </submittedName>
</protein>
<accession>A0A239JYS2</accession>
<keyword evidence="2" id="KW-0456">Lyase</keyword>
<dbReference type="PANTHER" id="PTHR33542:SF3">
    <property type="entry name" value="SIROHYDROCHLORIN FERROCHELATASE, CHLOROPLASTIC"/>
    <property type="match status" value="1"/>
</dbReference>